<feature type="region of interest" description="Disordered" evidence="2">
    <location>
        <begin position="380"/>
        <end position="455"/>
    </location>
</feature>
<name>A0AAV6JYX5_9ERIC</name>
<dbReference type="GO" id="GO:0015031">
    <property type="term" value="P:protein transport"/>
    <property type="evidence" value="ECO:0007669"/>
    <property type="project" value="InterPro"/>
</dbReference>
<feature type="compositionally biased region" description="Basic residues" evidence="2">
    <location>
        <begin position="432"/>
        <end position="442"/>
    </location>
</feature>
<dbReference type="Gene3D" id="1.20.1260.60">
    <property type="entry name" value="Vacuolar protein sorting-associated protein Ist1"/>
    <property type="match status" value="1"/>
</dbReference>
<dbReference type="FunFam" id="1.20.1260.60:FF:000002">
    <property type="entry name" value="Vacuolar protein sorting-associated protein IST1"/>
    <property type="match status" value="1"/>
</dbReference>
<dbReference type="InterPro" id="IPR042277">
    <property type="entry name" value="IST1-like"/>
</dbReference>
<comment type="similarity">
    <text evidence="1">Belongs to the IST1 family.</text>
</comment>
<evidence type="ECO:0000256" key="1">
    <source>
        <dbReference type="ARBA" id="ARBA00005536"/>
    </source>
</evidence>
<evidence type="ECO:0000313" key="3">
    <source>
        <dbReference type="EMBL" id="KAG5545379.1"/>
    </source>
</evidence>
<dbReference type="PANTHER" id="PTHR12161:SF44">
    <property type="entry name" value="REGULATOR OF VPS4 ACTIVITY IN THE MVB PATHWAY PROTEIN"/>
    <property type="match status" value="1"/>
</dbReference>
<dbReference type="InterPro" id="IPR005061">
    <property type="entry name" value="Ist1"/>
</dbReference>
<evidence type="ECO:0000256" key="2">
    <source>
        <dbReference type="SAM" id="MobiDB-lite"/>
    </source>
</evidence>
<keyword evidence="4" id="KW-1185">Reference proteome</keyword>
<dbReference type="PANTHER" id="PTHR12161">
    <property type="entry name" value="IST1 FAMILY MEMBER"/>
    <property type="match status" value="1"/>
</dbReference>
<gene>
    <name evidence="3" type="ORF">RHGRI_017753</name>
</gene>
<dbReference type="Pfam" id="PF03398">
    <property type="entry name" value="Ist1"/>
    <property type="match status" value="1"/>
</dbReference>
<feature type="compositionally biased region" description="Basic residues" evidence="2">
    <location>
        <begin position="385"/>
        <end position="401"/>
    </location>
</feature>
<dbReference type="Proteomes" id="UP000823749">
    <property type="component" value="Chromosome 6"/>
</dbReference>
<protein>
    <recommendedName>
        <fullName evidence="5">Ist1 domain-containing protein</fullName>
    </recommendedName>
</protein>
<dbReference type="EMBL" id="JACTNZ010000006">
    <property type="protein sequence ID" value="KAG5545379.1"/>
    <property type="molecule type" value="Genomic_DNA"/>
</dbReference>
<accession>A0AAV6JYX5</accession>
<reference evidence="3 4" key="1">
    <citation type="submission" date="2020-08" db="EMBL/GenBank/DDBJ databases">
        <title>Plant Genome Project.</title>
        <authorList>
            <person name="Zhang R.-G."/>
        </authorList>
    </citation>
    <scope>NUCLEOTIDE SEQUENCE [LARGE SCALE GENOMIC DNA]</scope>
    <source>
        <strain evidence="3">WSP0</strain>
        <tissue evidence="3">Leaf</tissue>
    </source>
</reference>
<dbReference type="AlphaFoldDB" id="A0AAV6JYX5"/>
<comment type="caution">
    <text evidence="3">The sequence shown here is derived from an EMBL/GenBank/DDBJ whole genome shotgun (WGS) entry which is preliminary data.</text>
</comment>
<proteinExistence type="inferred from homology"/>
<evidence type="ECO:0008006" key="5">
    <source>
        <dbReference type="Google" id="ProtNLM"/>
    </source>
</evidence>
<sequence>MFDFLFGWRKASYCKRLIRRVQCRLKLVKNKRCSIVRHSRDDVAQLLKDGYGQSTHLLKKVELIFKDESIVAVYDLLDHFCEFIIINLSYIRNHRDCPNDVNEAVSTLIFASARCGDLPELPKIRKLFGERYGQRFALVALELLPGNLVNRQVKENLSITSVPDHVKYKLVDEIARSCLEPAPLALEYYSELQLEQQMNKSKGDQVLGSDVQVNCHRSKEHQVDDFSIMEGEGKLVDVDFTSESRNLVIQPCYSHQGTDATGGSISPLSLPWSVNREDEWRVGNYAHLESPYESRIPAPSVDKEVGMAIESSSDSSYRLPKEMICLDDVEEFKSTMREDGNGQDQRLFLFKSPVHFETDRVEDVFDESSVEKCEEWINDKAASRSSRKSRKASGKRQRMRSVSKEGTNVKDVESTMYYGGSLDNSQNENLRSHHHRKNHKRTPPNETRKSLGAQARVGQPCHRVNNGEAGIVHECSLEDPCYFCTSDDKDKCGSQALPALNLKEKVGNNIHCPNCRCFTNGETNNREVKWALVLHKPIGDYRIGVIVPKETKKKVGKSDEFGRAPYLRAMTMPVERPSDCRVDHMARSNTFAFQPASHVHPKLPDYDQLAAKFTALRKANLECKSNPVTSAA</sequence>
<organism evidence="3 4">
    <name type="scientific">Rhododendron griersonianum</name>
    <dbReference type="NCBI Taxonomy" id="479676"/>
    <lineage>
        <taxon>Eukaryota</taxon>
        <taxon>Viridiplantae</taxon>
        <taxon>Streptophyta</taxon>
        <taxon>Embryophyta</taxon>
        <taxon>Tracheophyta</taxon>
        <taxon>Spermatophyta</taxon>
        <taxon>Magnoliopsida</taxon>
        <taxon>eudicotyledons</taxon>
        <taxon>Gunneridae</taxon>
        <taxon>Pentapetalae</taxon>
        <taxon>asterids</taxon>
        <taxon>Ericales</taxon>
        <taxon>Ericaceae</taxon>
        <taxon>Ericoideae</taxon>
        <taxon>Rhodoreae</taxon>
        <taxon>Rhododendron</taxon>
    </lineage>
</organism>
<evidence type="ECO:0000313" key="4">
    <source>
        <dbReference type="Proteomes" id="UP000823749"/>
    </source>
</evidence>